<dbReference type="GO" id="GO:0000155">
    <property type="term" value="F:phosphorelay sensor kinase activity"/>
    <property type="evidence" value="ECO:0007669"/>
    <property type="project" value="InterPro"/>
</dbReference>
<dbReference type="PANTHER" id="PTHR43711:SF1">
    <property type="entry name" value="HISTIDINE KINASE 1"/>
    <property type="match status" value="1"/>
</dbReference>
<keyword evidence="4" id="KW-0418">Kinase</keyword>
<protein>
    <recommendedName>
        <fullName evidence="2">histidine kinase</fullName>
        <ecNumber evidence="2">2.7.13.3</ecNumber>
    </recommendedName>
</protein>
<keyword evidence="6" id="KW-0472">Membrane</keyword>
<evidence type="ECO:0000256" key="5">
    <source>
        <dbReference type="ARBA" id="ARBA00023012"/>
    </source>
</evidence>
<feature type="transmembrane region" description="Helical" evidence="6">
    <location>
        <begin position="42"/>
        <end position="60"/>
    </location>
</feature>
<dbReference type="EC" id="2.7.13.3" evidence="2"/>
<name>A0AA42CB12_9BACT</name>
<gene>
    <name evidence="8" type="ORF">N2K84_17770</name>
</gene>
<keyword evidence="6" id="KW-0812">Transmembrane</keyword>
<dbReference type="Gene3D" id="1.10.287.130">
    <property type="match status" value="1"/>
</dbReference>
<dbReference type="RefSeq" id="WP_282593183.1">
    <property type="nucleotide sequence ID" value="NZ_JAPAAF010000042.1"/>
</dbReference>
<keyword evidence="3" id="KW-0808">Transferase</keyword>
<dbReference type="EMBL" id="JAPAAF010000042">
    <property type="protein sequence ID" value="MCW0484592.1"/>
    <property type="molecule type" value="Genomic_DNA"/>
</dbReference>
<dbReference type="AlphaFoldDB" id="A0AA42CB12"/>
<evidence type="ECO:0000256" key="1">
    <source>
        <dbReference type="ARBA" id="ARBA00000085"/>
    </source>
</evidence>
<dbReference type="InterPro" id="IPR050736">
    <property type="entry name" value="Sensor_HK_Regulatory"/>
</dbReference>
<evidence type="ECO:0000256" key="2">
    <source>
        <dbReference type="ARBA" id="ARBA00012438"/>
    </source>
</evidence>
<dbReference type="PROSITE" id="PS50109">
    <property type="entry name" value="HIS_KIN"/>
    <property type="match status" value="1"/>
</dbReference>
<evidence type="ECO:0000313" key="9">
    <source>
        <dbReference type="Proteomes" id="UP001163821"/>
    </source>
</evidence>
<keyword evidence="6" id="KW-1133">Transmembrane helix</keyword>
<comment type="caution">
    <text evidence="8">The sequence shown here is derived from an EMBL/GenBank/DDBJ whole genome shotgun (WGS) entry which is preliminary data.</text>
</comment>
<comment type="catalytic activity">
    <reaction evidence="1">
        <text>ATP + protein L-histidine = ADP + protein N-phospho-L-histidine.</text>
        <dbReference type="EC" id="2.7.13.3"/>
    </reaction>
</comment>
<dbReference type="Proteomes" id="UP001163821">
    <property type="component" value="Unassembled WGS sequence"/>
</dbReference>
<dbReference type="InterPro" id="IPR005467">
    <property type="entry name" value="His_kinase_dom"/>
</dbReference>
<sequence>MKSSLKITFIYFLISFFWILFSDKFLQTFSADTTDLTRMQTYKGWFFIISTSLFLFWLIYTEFKKKSRIQEELKKAMQRAEESDRLKTAFLSNMSHEIRTPLNGIVGFGHLLCEGQTTESEKEVYRDHINRNSQLLLKIIDDIIEISRIQENMITVNIQAVNLYQLLSRLYSTYRNTDPALSAKNLQFNILNEANLNPLFINTDPA</sequence>
<keyword evidence="5" id="KW-0902">Two-component regulatory system</keyword>
<dbReference type="InterPro" id="IPR036097">
    <property type="entry name" value="HisK_dim/P_sf"/>
</dbReference>
<evidence type="ECO:0000256" key="4">
    <source>
        <dbReference type="ARBA" id="ARBA00022777"/>
    </source>
</evidence>
<evidence type="ECO:0000259" key="7">
    <source>
        <dbReference type="PROSITE" id="PS50109"/>
    </source>
</evidence>
<evidence type="ECO:0000313" key="8">
    <source>
        <dbReference type="EMBL" id="MCW0484592.1"/>
    </source>
</evidence>
<dbReference type="SMART" id="SM00388">
    <property type="entry name" value="HisKA"/>
    <property type="match status" value="1"/>
</dbReference>
<feature type="domain" description="Histidine kinase" evidence="7">
    <location>
        <begin position="93"/>
        <end position="206"/>
    </location>
</feature>
<dbReference type="PANTHER" id="PTHR43711">
    <property type="entry name" value="TWO-COMPONENT HISTIDINE KINASE"/>
    <property type="match status" value="1"/>
</dbReference>
<evidence type="ECO:0000256" key="6">
    <source>
        <dbReference type="SAM" id="Phobius"/>
    </source>
</evidence>
<evidence type="ECO:0000256" key="3">
    <source>
        <dbReference type="ARBA" id="ARBA00022679"/>
    </source>
</evidence>
<reference evidence="8" key="1">
    <citation type="submission" date="2022-10" db="EMBL/GenBank/DDBJ databases">
        <title>Gaoshiqiia sediminis gen. nov., sp. nov., isolated from coastal sediment.</title>
        <authorList>
            <person name="Yu W.X."/>
            <person name="Mu D.S."/>
            <person name="Du J.Z."/>
            <person name="Liang Y.Q."/>
        </authorList>
    </citation>
    <scope>NUCLEOTIDE SEQUENCE</scope>
    <source>
        <strain evidence="8">A06</strain>
    </source>
</reference>
<dbReference type="Pfam" id="PF00512">
    <property type="entry name" value="HisKA"/>
    <property type="match status" value="1"/>
</dbReference>
<proteinExistence type="predicted"/>
<accession>A0AA42CB12</accession>
<organism evidence="8 9">
    <name type="scientific">Gaoshiqia sediminis</name>
    <dbReference type="NCBI Taxonomy" id="2986998"/>
    <lineage>
        <taxon>Bacteria</taxon>
        <taxon>Pseudomonadati</taxon>
        <taxon>Bacteroidota</taxon>
        <taxon>Bacteroidia</taxon>
        <taxon>Marinilabiliales</taxon>
        <taxon>Prolixibacteraceae</taxon>
        <taxon>Gaoshiqia</taxon>
    </lineage>
</organism>
<feature type="transmembrane region" description="Helical" evidence="6">
    <location>
        <begin position="7"/>
        <end position="22"/>
    </location>
</feature>
<keyword evidence="9" id="KW-1185">Reference proteome</keyword>
<dbReference type="InterPro" id="IPR003661">
    <property type="entry name" value="HisK_dim/P_dom"/>
</dbReference>
<dbReference type="CDD" id="cd00082">
    <property type="entry name" value="HisKA"/>
    <property type="match status" value="1"/>
</dbReference>
<dbReference type="SUPFAM" id="SSF47384">
    <property type="entry name" value="Homodimeric domain of signal transducing histidine kinase"/>
    <property type="match status" value="1"/>
</dbReference>